<evidence type="ECO:0000256" key="2">
    <source>
        <dbReference type="ARBA" id="ARBA00009704"/>
    </source>
</evidence>
<dbReference type="InterPro" id="IPR013783">
    <property type="entry name" value="Ig-like_fold"/>
</dbReference>
<keyword evidence="5" id="KW-0804">Transcription</keyword>
<keyword evidence="4" id="KW-0238">DNA-binding</keyword>
<sequence length="1152" mass="127761">MDQMNFMNTSNRSGPYINYHHMPNSQSDLSHLFHSNMSYPSLLITPSASNPASPIFPPPPTTTISGSILTSSSHSNNPITSVVYPSATAAVASASSQSLSSSVYDQFYAEMSSSNVTSDSSANIHHDQHSNNNAYDSSCTLHTEVSIQNESASLSYRNSNLTGSHLPNSGYSEITRACPLASNYLFDQLPTTSLFPTSSYSTDIKLENQSISDRLLLDQQFSKLVDKEEQVLRQQDQGNNSNHIDFFNSRVLPSENSVNRLSLDNQQFVPTSLLSSSASSSSSSSASSSETYINSSLQQIDRNTNEHSNNSKQYSNEFTQFSKTFQLGTSESVSRHNNPLILTSLKELQHGESRLFNLSNHLLINNNNGQSTIKCTAHDAAINTVANNNNNKLYSESLKPLSMPIFDEHYRQVKANRTDHSETVDHIQSDILQPTKLLPKTEENMCNLPSISSSALLLSNRCKENDSITTTMSSSGSIGGVIIPTACCESLSILTRDMMRAYLIDRRDQILIILHAKVAQKSYGTEKRFFCPPPCVYLRGEGWGLPFGQTTSHSESIPGSSHEHLEKVDLKNYSTNNGRSYSLQNDNSSGSTVVAPTPGPSTSSYIGEQSQILAFMGIGGSTTPVEMIQLNLDDGRDYSNAKTLFISDSDKRKYFMLTLKMFYKNGKDLGQFHSRRIKVISKPSKKKQSLKNTDLCIASGTKVALFNRLRSQTVSTRYLHVEEASFHASSSRWGSFTINLLADDQDEAEQFTVQDGYIHYGHTVKLVCSETGMALPRLIVRKVDKTTVLLDADDPVSQLHKCAFHLKDTDRMYLCLSQDKIVQLPSTPCDENPFREKINDAASWTIISTDRAEYRWFEPSHLPNSYKTVDGQIKSITPPASCLTPVTPVPTVRDMRVNGGGDVAMLEIIGENFSPRHQVWFGDVPTQTFYRCEELILCFVPNISEFHRDWTYIQKTLEVPISLVRQDGIIYASGLTFTYHPESGPRQHCQPALEIIRAASIAAAAAAAAAASSSALSTPSKLLLEPTCSSRSGISTSIECINNAQLHSTEFNLSQNHKESTCLADSFLTSVSSSSSSQMISRVNNCNSYYEEDTFNQQNNHLSLHHRQQQHQIQQPHQYTDSQEHHILRNSNMNSNSLTTPDSLFYIPVNTS</sequence>
<dbReference type="Pfam" id="PF09270">
    <property type="entry name" value="BTD"/>
    <property type="match status" value="1"/>
</dbReference>
<feature type="compositionally biased region" description="Low complexity" evidence="7">
    <location>
        <begin position="274"/>
        <end position="289"/>
    </location>
</feature>
<dbReference type="PANTHER" id="PTHR10665">
    <property type="entry name" value="RECOMBINING BINDING PROTEIN SUPPRESSOR OF HAIRLESS"/>
    <property type="match status" value="1"/>
</dbReference>
<evidence type="ECO:0000259" key="8">
    <source>
        <dbReference type="SMART" id="SM01267"/>
    </source>
</evidence>
<keyword evidence="3" id="KW-0805">Transcription regulation</keyword>
<feature type="domain" description="RBP-J/Cbf11/Cbf12 DNA binding" evidence="8">
    <location>
        <begin position="510"/>
        <end position="694"/>
    </location>
</feature>
<dbReference type="SUPFAM" id="SSF81296">
    <property type="entry name" value="E set domains"/>
    <property type="match status" value="1"/>
</dbReference>
<dbReference type="Pfam" id="PF20144">
    <property type="entry name" value="TIG_SUH"/>
    <property type="match status" value="1"/>
</dbReference>
<gene>
    <name evidence="10" type="ORF">MN116_005190</name>
</gene>
<dbReference type="Gene3D" id="2.60.40.10">
    <property type="entry name" value="Immunoglobulins"/>
    <property type="match status" value="1"/>
</dbReference>
<reference evidence="10" key="1">
    <citation type="submission" date="2022-04" db="EMBL/GenBank/DDBJ databases">
        <authorList>
            <person name="Xu L."/>
            <person name="Lv Z."/>
        </authorList>
    </citation>
    <scope>NUCLEOTIDE SEQUENCE</scope>
    <source>
        <strain evidence="10">LV_2022a</strain>
    </source>
</reference>
<comment type="subcellular location">
    <subcellularLocation>
        <location evidence="1">Nucleus</location>
    </subcellularLocation>
</comment>
<dbReference type="SUPFAM" id="SSF110217">
    <property type="entry name" value="DNA-binding protein LAG-1 (CSL)"/>
    <property type="match status" value="1"/>
</dbReference>
<dbReference type="Pfam" id="PF09271">
    <property type="entry name" value="LAG1-DNAbind"/>
    <property type="match status" value="1"/>
</dbReference>
<name>A0AAE1ZE64_SCHME</name>
<evidence type="ECO:0000313" key="10">
    <source>
        <dbReference type="EMBL" id="KAK4471794.1"/>
    </source>
</evidence>
<accession>A0AAE1ZE64</accession>
<feature type="domain" description="Beta-trefoil DNA-binding" evidence="9">
    <location>
        <begin position="695"/>
        <end position="844"/>
    </location>
</feature>
<dbReference type="GO" id="GO:0000978">
    <property type="term" value="F:RNA polymerase II cis-regulatory region sequence-specific DNA binding"/>
    <property type="evidence" value="ECO:0007669"/>
    <property type="project" value="InterPro"/>
</dbReference>
<dbReference type="InterPro" id="IPR015351">
    <property type="entry name" value="RBP-J/Cbf11/Cbf12_DNA-bd"/>
</dbReference>
<reference evidence="10" key="2">
    <citation type="journal article" date="2023" name="Infect Dis Poverty">
        <title>Chromosome-scale genome of the human blood fluke Schistosoma mekongi and its implications for public health.</title>
        <authorList>
            <person name="Zhou M."/>
            <person name="Xu L."/>
            <person name="Xu D."/>
            <person name="Chen W."/>
            <person name="Khan J."/>
            <person name="Hu Y."/>
            <person name="Huang H."/>
            <person name="Wei H."/>
            <person name="Zhang Y."/>
            <person name="Chusongsang P."/>
            <person name="Tanasarnprasert K."/>
            <person name="Hu X."/>
            <person name="Limpanont Y."/>
            <person name="Lv Z."/>
        </authorList>
    </citation>
    <scope>NUCLEOTIDE SEQUENCE</scope>
    <source>
        <strain evidence="10">LV_2022a</strain>
    </source>
</reference>
<evidence type="ECO:0008006" key="12">
    <source>
        <dbReference type="Google" id="ProtNLM"/>
    </source>
</evidence>
<dbReference type="SMART" id="SM01267">
    <property type="entry name" value="LAG1_DNAbind"/>
    <property type="match status" value="1"/>
</dbReference>
<dbReference type="Proteomes" id="UP001292079">
    <property type="component" value="Unassembled WGS sequence"/>
</dbReference>
<keyword evidence="6" id="KW-0539">Nucleus</keyword>
<proteinExistence type="inferred from homology"/>
<evidence type="ECO:0000256" key="6">
    <source>
        <dbReference type="ARBA" id="ARBA00023242"/>
    </source>
</evidence>
<dbReference type="InterPro" id="IPR040159">
    <property type="entry name" value="CLS_fam"/>
</dbReference>
<organism evidence="10 11">
    <name type="scientific">Schistosoma mekongi</name>
    <name type="common">Parasitic worm</name>
    <dbReference type="NCBI Taxonomy" id="38744"/>
    <lineage>
        <taxon>Eukaryota</taxon>
        <taxon>Metazoa</taxon>
        <taxon>Spiralia</taxon>
        <taxon>Lophotrochozoa</taxon>
        <taxon>Platyhelminthes</taxon>
        <taxon>Trematoda</taxon>
        <taxon>Digenea</taxon>
        <taxon>Strigeidida</taxon>
        <taxon>Schistosomatoidea</taxon>
        <taxon>Schistosomatidae</taxon>
        <taxon>Schistosoma</taxon>
    </lineage>
</organism>
<evidence type="ECO:0000256" key="5">
    <source>
        <dbReference type="ARBA" id="ARBA00023163"/>
    </source>
</evidence>
<dbReference type="Gene3D" id="2.60.40.1450">
    <property type="entry name" value="LAG1, DNA binding domain"/>
    <property type="match status" value="1"/>
</dbReference>
<dbReference type="InterPro" id="IPR038007">
    <property type="entry name" value="RBP-Jkappa_IPT"/>
</dbReference>
<dbReference type="EMBL" id="JALJAT010000003">
    <property type="protein sequence ID" value="KAK4471794.1"/>
    <property type="molecule type" value="Genomic_DNA"/>
</dbReference>
<evidence type="ECO:0000313" key="11">
    <source>
        <dbReference type="Proteomes" id="UP001292079"/>
    </source>
</evidence>
<evidence type="ECO:0000256" key="1">
    <source>
        <dbReference type="ARBA" id="ARBA00004123"/>
    </source>
</evidence>
<protein>
    <recommendedName>
        <fullName evidence="12">Suppressor of hairless protein</fullName>
    </recommendedName>
</protein>
<dbReference type="InterPro" id="IPR015350">
    <property type="entry name" value="Beta-trefoil_DNA-bd_dom"/>
</dbReference>
<evidence type="ECO:0000256" key="4">
    <source>
        <dbReference type="ARBA" id="ARBA00023125"/>
    </source>
</evidence>
<dbReference type="GO" id="GO:0001228">
    <property type="term" value="F:DNA-binding transcription activator activity, RNA polymerase II-specific"/>
    <property type="evidence" value="ECO:0007669"/>
    <property type="project" value="InterPro"/>
</dbReference>
<dbReference type="InterPro" id="IPR036358">
    <property type="entry name" value="BTD_sf"/>
</dbReference>
<comment type="similarity">
    <text evidence="2">Belongs to the Su(H) family.</text>
</comment>
<dbReference type="FunFam" id="2.80.10.50:FF:000003">
    <property type="entry name" value="recombining binding protein suppressor of hairless"/>
    <property type="match status" value="1"/>
</dbReference>
<keyword evidence="11" id="KW-1185">Reference proteome</keyword>
<comment type="caution">
    <text evidence="10">The sequence shown here is derived from an EMBL/GenBank/DDBJ whole genome shotgun (WGS) entry which is preliminary data.</text>
</comment>
<dbReference type="Gene3D" id="2.80.10.50">
    <property type="match status" value="1"/>
</dbReference>
<dbReference type="InterPro" id="IPR008967">
    <property type="entry name" value="p53-like_TF_DNA-bd_sf"/>
</dbReference>
<dbReference type="GO" id="GO:0005634">
    <property type="term" value="C:nucleus"/>
    <property type="evidence" value="ECO:0007669"/>
    <property type="project" value="UniProtKB-SubCell"/>
</dbReference>
<dbReference type="InterPro" id="IPR037095">
    <property type="entry name" value="RBP-J/Cbf11_DNA-bd_sf"/>
</dbReference>
<dbReference type="SUPFAM" id="SSF49417">
    <property type="entry name" value="p53-like transcription factors"/>
    <property type="match status" value="1"/>
</dbReference>
<dbReference type="SMART" id="SM01268">
    <property type="entry name" value="BTD"/>
    <property type="match status" value="1"/>
</dbReference>
<evidence type="ECO:0000259" key="9">
    <source>
        <dbReference type="SMART" id="SM01268"/>
    </source>
</evidence>
<evidence type="ECO:0000256" key="7">
    <source>
        <dbReference type="SAM" id="MobiDB-lite"/>
    </source>
</evidence>
<feature type="region of interest" description="Disordered" evidence="7">
    <location>
        <begin position="582"/>
        <end position="601"/>
    </location>
</feature>
<dbReference type="AlphaFoldDB" id="A0AAE1ZE64"/>
<dbReference type="InterPro" id="IPR014756">
    <property type="entry name" value="Ig_E-set"/>
</dbReference>
<feature type="region of interest" description="Disordered" evidence="7">
    <location>
        <begin position="274"/>
        <end position="293"/>
    </location>
</feature>
<evidence type="ECO:0000256" key="3">
    <source>
        <dbReference type="ARBA" id="ARBA00023015"/>
    </source>
</evidence>